<gene>
    <name evidence="9" type="ORF">EJ08DRAFT_621210</name>
</gene>
<comment type="similarity">
    <text evidence="2">Belongs to the major facilitator superfamily.</text>
</comment>
<dbReference type="GO" id="GO:0016020">
    <property type="term" value="C:membrane"/>
    <property type="evidence" value="ECO:0007669"/>
    <property type="project" value="UniProtKB-SubCell"/>
</dbReference>
<feature type="transmembrane region" description="Helical" evidence="7">
    <location>
        <begin position="48"/>
        <end position="73"/>
    </location>
</feature>
<accession>A0A9P4NFX7</accession>
<name>A0A9P4NFX7_9PEZI</name>
<evidence type="ECO:0000256" key="4">
    <source>
        <dbReference type="ARBA" id="ARBA00022989"/>
    </source>
</evidence>
<evidence type="ECO:0000256" key="6">
    <source>
        <dbReference type="SAM" id="MobiDB-lite"/>
    </source>
</evidence>
<keyword evidence="4 7" id="KW-1133">Transmembrane helix</keyword>
<dbReference type="AlphaFoldDB" id="A0A9P4NFX7"/>
<dbReference type="FunFam" id="1.20.1250.20:FF:000011">
    <property type="entry name" value="MFS multidrug transporter, putative"/>
    <property type="match status" value="1"/>
</dbReference>
<dbReference type="InterPro" id="IPR011701">
    <property type="entry name" value="MFS"/>
</dbReference>
<organism evidence="9 10">
    <name type="scientific">Tothia fuscella</name>
    <dbReference type="NCBI Taxonomy" id="1048955"/>
    <lineage>
        <taxon>Eukaryota</taxon>
        <taxon>Fungi</taxon>
        <taxon>Dikarya</taxon>
        <taxon>Ascomycota</taxon>
        <taxon>Pezizomycotina</taxon>
        <taxon>Dothideomycetes</taxon>
        <taxon>Pleosporomycetidae</taxon>
        <taxon>Venturiales</taxon>
        <taxon>Cylindrosympodiaceae</taxon>
        <taxon>Tothia</taxon>
    </lineage>
</organism>
<feature type="transmembrane region" description="Helical" evidence="7">
    <location>
        <begin position="117"/>
        <end position="136"/>
    </location>
</feature>
<evidence type="ECO:0000313" key="10">
    <source>
        <dbReference type="Proteomes" id="UP000800235"/>
    </source>
</evidence>
<protein>
    <submittedName>
        <fullName evidence="9">MFS general substrate transporter</fullName>
    </submittedName>
</protein>
<dbReference type="PROSITE" id="PS50850">
    <property type="entry name" value="MFS"/>
    <property type="match status" value="1"/>
</dbReference>
<dbReference type="InterPro" id="IPR036259">
    <property type="entry name" value="MFS_trans_sf"/>
</dbReference>
<keyword evidence="3 7" id="KW-0812">Transmembrane</keyword>
<evidence type="ECO:0000256" key="5">
    <source>
        <dbReference type="ARBA" id="ARBA00023136"/>
    </source>
</evidence>
<feature type="transmembrane region" description="Helical" evidence="7">
    <location>
        <begin position="85"/>
        <end position="105"/>
    </location>
</feature>
<feature type="transmembrane region" description="Helical" evidence="7">
    <location>
        <begin position="274"/>
        <end position="299"/>
    </location>
</feature>
<feature type="transmembrane region" description="Helical" evidence="7">
    <location>
        <begin position="203"/>
        <end position="225"/>
    </location>
</feature>
<reference evidence="9" key="1">
    <citation type="journal article" date="2020" name="Stud. Mycol.">
        <title>101 Dothideomycetes genomes: a test case for predicting lifestyles and emergence of pathogens.</title>
        <authorList>
            <person name="Haridas S."/>
            <person name="Albert R."/>
            <person name="Binder M."/>
            <person name="Bloem J."/>
            <person name="Labutti K."/>
            <person name="Salamov A."/>
            <person name="Andreopoulos B."/>
            <person name="Baker S."/>
            <person name="Barry K."/>
            <person name="Bills G."/>
            <person name="Bluhm B."/>
            <person name="Cannon C."/>
            <person name="Castanera R."/>
            <person name="Culley D."/>
            <person name="Daum C."/>
            <person name="Ezra D."/>
            <person name="Gonzalez J."/>
            <person name="Henrissat B."/>
            <person name="Kuo A."/>
            <person name="Liang C."/>
            <person name="Lipzen A."/>
            <person name="Lutzoni F."/>
            <person name="Magnuson J."/>
            <person name="Mondo S."/>
            <person name="Nolan M."/>
            <person name="Ohm R."/>
            <person name="Pangilinan J."/>
            <person name="Park H.-J."/>
            <person name="Ramirez L."/>
            <person name="Alfaro M."/>
            <person name="Sun H."/>
            <person name="Tritt A."/>
            <person name="Yoshinaga Y."/>
            <person name="Zwiers L.-H."/>
            <person name="Turgeon B."/>
            <person name="Goodwin S."/>
            <person name="Spatafora J."/>
            <person name="Crous P."/>
            <person name="Grigoriev I."/>
        </authorList>
    </citation>
    <scope>NUCLEOTIDE SEQUENCE</scope>
    <source>
        <strain evidence="9">CBS 130266</strain>
    </source>
</reference>
<feature type="transmembrane region" description="Helical" evidence="7">
    <location>
        <begin position="451"/>
        <end position="471"/>
    </location>
</feature>
<feature type="transmembrane region" description="Helical" evidence="7">
    <location>
        <begin position="319"/>
        <end position="337"/>
    </location>
</feature>
<dbReference type="OrthoDB" id="5296287at2759"/>
<evidence type="ECO:0000313" key="9">
    <source>
        <dbReference type="EMBL" id="KAF2419580.1"/>
    </source>
</evidence>
<dbReference type="CDD" id="cd17323">
    <property type="entry name" value="MFS_Tpo1_MDR_like"/>
    <property type="match status" value="1"/>
</dbReference>
<dbReference type="SUPFAM" id="SSF103473">
    <property type="entry name" value="MFS general substrate transporter"/>
    <property type="match status" value="1"/>
</dbReference>
<sequence length="485" mass="51729">MDDEKQQGSPSLSAVTDAHSQEPDANVVGWNEPTDAENPRQWPSKKKLGILLTISMLAAVGEISSGIIAPSVPQIMKEFDSNNDTLAVFVVSVFLLGLALGLMILSGFSEMYGRAPIFYSCSILFVAFAVGSALSQNLASLIVFRFFLGVCTAAAAGIGGGVIGDMYIPEERGKATSIYALGNLVGPLVGPIIGGYLGQDAGWRWVCWLTAILSGVMAIAALLVLRETYHPVLLDRKVLRMRKETGNQDLRAVSGISGHRIQTFRSALGRPLKLLVFSPVVSLPCLGVAVVTGMLYLLISTIAVVFQQSYHWSEGSSGLAYLGLNIGLIFALVVFAATSDRAYKKIAKNGAVQPEVRLVPVSLGAPLICAGLIIYGWSAEKGIHWIVAIIGTAIFGMGWIAFQMPVTTYLIDVFKHQAASAIGANAFLRSLLGGVLPLCAGRLYADLGLGWGNTTLALIALVFSPLPWLFVRNGEKLRTKFPVTA</sequence>
<feature type="domain" description="Major facilitator superfamily (MFS) profile" evidence="8">
    <location>
        <begin position="50"/>
        <end position="475"/>
    </location>
</feature>
<dbReference type="InterPro" id="IPR020846">
    <property type="entry name" value="MFS_dom"/>
</dbReference>
<dbReference type="Pfam" id="PF07690">
    <property type="entry name" value="MFS_1"/>
    <property type="match status" value="1"/>
</dbReference>
<feature type="transmembrane region" description="Helical" evidence="7">
    <location>
        <begin position="383"/>
        <end position="402"/>
    </location>
</feature>
<evidence type="ECO:0000256" key="7">
    <source>
        <dbReference type="SAM" id="Phobius"/>
    </source>
</evidence>
<evidence type="ECO:0000256" key="3">
    <source>
        <dbReference type="ARBA" id="ARBA00022692"/>
    </source>
</evidence>
<feature type="region of interest" description="Disordered" evidence="6">
    <location>
        <begin position="1"/>
        <end position="42"/>
    </location>
</feature>
<comment type="subcellular location">
    <subcellularLocation>
        <location evidence="1">Membrane</location>
        <topology evidence="1">Multi-pass membrane protein</topology>
    </subcellularLocation>
</comment>
<dbReference type="GO" id="GO:0022857">
    <property type="term" value="F:transmembrane transporter activity"/>
    <property type="evidence" value="ECO:0007669"/>
    <property type="project" value="InterPro"/>
</dbReference>
<evidence type="ECO:0000259" key="8">
    <source>
        <dbReference type="PROSITE" id="PS50850"/>
    </source>
</evidence>
<feature type="transmembrane region" description="Helical" evidence="7">
    <location>
        <begin position="358"/>
        <end position="377"/>
    </location>
</feature>
<evidence type="ECO:0000256" key="1">
    <source>
        <dbReference type="ARBA" id="ARBA00004141"/>
    </source>
</evidence>
<keyword evidence="5 7" id="KW-0472">Membrane</keyword>
<evidence type="ECO:0000256" key="2">
    <source>
        <dbReference type="ARBA" id="ARBA00008335"/>
    </source>
</evidence>
<dbReference type="Gene3D" id="1.20.1250.20">
    <property type="entry name" value="MFS general substrate transporter like domains"/>
    <property type="match status" value="1"/>
</dbReference>
<comment type="caution">
    <text evidence="9">The sequence shown here is derived from an EMBL/GenBank/DDBJ whole genome shotgun (WGS) entry which is preliminary data.</text>
</comment>
<dbReference type="EMBL" id="MU007119">
    <property type="protein sequence ID" value="KAF2419580.1"/>
    <property type="molecule type" value="Genomic_DNA"/>
</dbReference>
<keyword evidence="10" id="KW-1185">Reference proteome</keyword>
<feature type="transmembrane region" description="Helical" evidence="7">
    <location>
        <begin position="422"/>
        <end position="445"/>
    </location>
</feature>
<feature type="transmembrane region" description="Helical" evidence="7">
    <location>
        <begin position="176"/>
        <end position="197"/>
    </location>
</feature>
<dbReference type="PANTHER" id="PTHR23502">
    <property type="entry name" value="MAJOR FACILITATOR SUPERFAMILY"/>
    <property type="match status" value="1"/>
</dbReference>
<proteinExistence type="inferred from homology"/>
<dbReference type="Proteomes" id="UP000800235">
    <property type="component" value="Unassembled WGS sequence"/>
</dbReference>
<dbReference type="PANTHER" id="PTHR23502:SF68">
    <property type="entry name" value="MULTIDRUG TRANSPORTER, PUTATIVE (AFU_ORTHOLOGUE AFUA_3G01120)-RELATED"/>
    <property type="match status" value="1"/>
</dbReference>
<feature type="transmembrane region" description="Helical" evidence="7">
    <location>
        <begin position="142"/>
        <end position="164"/>
    </location>
</feature>